<dbReference type="CDD" id="cd12797">
    <property type="entry name" value="M23_peptidase"/>
    <property type="match status" value="1"/>
</dbReference>
<evidence type="ECO:0000259" key="9">
    <source>
        <dbReference type="Pfam" id="PF01551"/>
    </source>
</evidence>
<evidence type="ECO:0000256" key="3">
    <source>
        <dbReference type="ARBA" id="ARBA00022670"/>
    </source>
</evidence>
<keyword evidence="8" id="KW-1133">Transmembrane helix</keyword>
<dbReference type="GO" id="GO:0004222">
    <property type="term" value="F:metalloendopeptidase activity"/>
    <property type="evidence" value="ECO:0007669"/>
    <property type="project" value="TreeGrafter"/>
</dbReference>
<evidence type="ECO:0000256" key="1">
    <source>
        <dbReference type="ARBA" id="ARBA00001947"/>
    </source>
</evidence>
<dbReference type="OrthoDB" id="9815245at2"/>
<keyword evidence="12" id="KW-1185">Reference proteome</keyword>
<feature type="transmembrane region" description="Helical" evidence="8">
    <location>
        <begin position="106"/>
        <end position="128"/>
    </location>
</feature>
<keyword evidence="5" id="KW-0378">Hydrolase</keyword>
<dbReference type="EMBL" id="CP027667">
    <property type="protein sequence ID" value="AVO50963.1"/>
    <property type="molecule type" value="Genomic_DNA"/>
</dbReference>
<evidence type="ECO:0000256" key="7">
    <source>
        <dbReference type="ARBA" id="ARBA00023049"/>
    </source>
</evidence>
<dbReference type="GO" id="GO:0030313">
    <property type="term" value="C:cell envelope"/>
    <property type="evidence" value="ECO:0007669"/>
    <property type="project" value="UniProtKB-SubCell"/>
</dbReference>
<dbReference type="Proteomes" id="UP000237925">
    <property type="component" value="Chromosome"/>
</dbReference>
<dbReference type="KEGG" id="mela:C6568_05160"/>
<evidence type="ECO:0000313" key="12">
    <source>
        <dbReference type="Proteomes" id="UP000237925"/>
    </source>
</evidence>
<dbReference type="Gene3D" id="2.70.70.10">
    <property type="entry name" value="Glucose Permease (Domain IIA)"/>
    <property type="match status" value="1"/>
</dbReference>
<feature type="domain" description="Csd3-like second N-terminal" evidence="10">
    <location>
        <begin position="264"/>
        <end position="384"/>
    </location>
</feature>
<sequence>MRESCNDCLIHKGFQGCLQDGADYTCRHFAAVDSSGPPTRPAFAPSAAVRYLPCLPPQPPARRRSCGARRHHQPGVRLLLKNNLTAACVAFLDQAARTVRKHPKRITAALATVLLTGGGGAFAVASLGPDPAELPVSTVQESVESLAGEITLASLMDSMPGYSLYRSDVTRNADTAEAILQRLGVADPAASAFLRGNDLVRQNLLGRAGRSLTLEATDDHRLQRLVARWALDDSPNFQRLVVERGADDSFSARIESAPLTVSSRLASGVIRSSLFAATDAAAIPDTVAVQLAEIFSSNIDFRRALRKDDRFSVVYETLEADGEPLRSGRVLSAEFLNNGKSHSAVWFQDKAAAKGAYYTLDGQSMRRAYLTSPVAYTRISSGFAMRMHPIQKTWRAHLGTDMAAPSGTPVRTVGDGVVDYAGVQNGYGNVVYVKHQNQHVTVYAHLSRIDVRKGQAVDQGDTIGAVGATGWATGPHLHFEFRVNGEHQDPMSIARQSDAAQPISAASRKSFDALAGNMRVLLSSAALVQQASAE</sequence>
<comment type="cofactor">
    <cofactor evidence="1">
        <name>Zn(2+)</name>
        <dbReference type="ChEBI" id="CHEBI:29105"/>
    </cofactor>
</comment>
<keyword evidence="6" id="KW-0862">Zinc</keyword>
<organism evidence="11 12">
    <name type="scientific">Melaminivora suipulveris</name>
    <dbReference type="NCBI Taxonomy" id="2109913"/>
    <lineage>
        <taxon>Bacteria</taxon>
        <taxon>Pseudomonadati</taxon>
        <taxon>Pseudomonadota</taxon>
        <taxon>Betaproteobacteria</taxon>
        <taxon>Burkholderiales</taxon>
        <taxon>Comamonadaceae</taxon>
        <taxon>Melaminivora</taxon>
    </lineage>
</organism>
<dbReference type="InterPro" id="IPR011055">
    <property type="entry name" value="Dup_hybrid_motif"/>
</dbReference>
<keyword evidence="3" id="KW-0645">Protease</keyword>
<dbReference type="GO" id="GO:0046872">
    <property type="term" value="F:metal ion binding"/>
    <property type="evidence" value="ECO:0007669"/>
    <property type="project" value="UniProtKB-KW"/>
</dbReference>
<name>A0A2R3QGS4_9BURK</name>
<dbReference type="InterPro" id="IPR016047">
    <property type="entry name" value="M23ase_b-sheet_dom"/>
</dbReference>
<dbReference type="PANTHER" id="PTHR21666:SF288">
    <property type="entry name" value="CELL DIVISION PROTEIN YTFB"/>
    <property type="match status" value="1"/>
</dbReference>
<protein>
    <submittedName>
        <fullName evidence="11">Peptidase M23</fullName>
    </submittedName>
</protein>
<evidence type="ECO:0000256" key="6">
    <source>
        <dbReference type="ARBA" id="ARBA00022833"/>
    </source>
</evidence>
<reference evidence="11 12" key="1">
    <citation type="submission" date="2018-03" db="EMBL/GenBank/DDBJ databases">
        <title>Genome sequencing of Melaminivora sp.</title>
        <authorList>
            <person name="Kim S.-J."/>
            <person name="Heo J."/>
            <person name="Ahn J.-H."/>
            <person name="Kwon S.-W."/>
        </authorList>
    </citation>
    <scope>NUCLEOTIDE SEQUENCE [LARGE SCALE GENOMIC DNA]</scope>
    <source>
        <strain evidence="11 12">SC2-9</strain>
    </source>
</reference>
<dbReference type="InterPro" id="IPR050570">
    <property type="entry name" value="Cell_wall_metabolism_enzyme"/>
</dbReference>
<keyword evidence="4" id="KW-0479">Metal-binding</keyword>
<gene>
    <name evidence="11" type="ORF">C6568_05160</name>
</gene>
<comment type="subcellular location">
    <subcellularLocation>
        <location evidence="2">Cell envelope</location>
    </subcellularLocation>
</comment>
<evidence type="ECO:0000313" key="11">
    <source>
        <dbReference type="EMBL" id="AVO50963.1"/>
    </source>
</evidence>
<dbReference type="PANTHER" id="PTHR21666">
    <property type="entry name" value="PEPTIDASE-RELATED"/>
    <property type="match status" value="1"/>
</dbReference>
<evidence type="ECO:0000256" key="5">
    <source>
        <dbReference type="ARBA" id="ARBA00022801"/>
    </source>
</evidence>
<evidence type="ECO:0000256" key="4">
    <source>
        <dbReference type="ARBA" id="ARBA00022723"/>
    </source>
</evidence>
<dbReference type="AlphaFoldDB" id="A0A2R3QGS4"/>
<feature type="domain" description="M23ase beta-sheet core" evidence="9">
    <location>
        <begin position="396"/>
        <end position="490"/>
    </location>
</feature>
<evidence type="ECO:0000256" key="8">
    <source>
        <dbReference type="SAM" id="Phobius"/>
    </source>
</evidence>
<dbReference type="GO" id="GO:0006508">
    <property type="term" value="P:proteolysis"/>
    <property type="evidence" value="ECO:0007669"/>
    <property type="project" value="UniProtKB-KW"/>
</dbReference>
<dbReference type="Pfam" id="PF19425">
    <property type="entry name" value="Csd3_N2"/>
    <property type="match status" value="1"/>
</dbReference>
<keyword evidence="8" id="KW-0472">Membrane</keyword>
<keyword evidence="7" id="KW-0482">Metalloprotease</keyword>
<dbReference type="InterPro" id="IPR045834">
    <property type="entry name" value="Csd3_N2"/>
</dbReference>
<keyword evidence="8" id="KW-0812">Transmembrane</keyword>
<accession>A0A2R3QGS4</accession>
<evidence type="ECO:0000256" key="2">
    <source>
        <dbReference type="ARBA" id="ARBA00004196"/>
    </source>
</evidence>
<proteinExistence type="predicted"/>
<evidence type="ECO:0000259" key="10">
    <source>
        <dbReference type="Pfam" id="PF19425"/>
    </source>
</evidence>
<dbReference type="Gene3D" id="3.10.450.350">
    <property type="match status" value="2"/>
</dbReference>
<dbReference type="SUPFAM" id="SSF51261">
    <property type="entry name" value="Duplicated hybrid motif"/>
    <property type="match status" value="1"/>
</dbReference>
<dbReference type="Pfam" id="PF01551">
    <property type="entry name" value="Peptidase_M23"/>
    <property type="match status" value="1"/>
</dbReference>